<gene>
    <name evidence="1" type="ORF">G9C98_005223</name>
</gene>
<proteinExistence type="predicted"/>
<dbReference type="AlphaFoldDB" id="A0A8J5VDV6"/>
<reference evidence="1" key="1">
    <citation type="submission" date="2020-03" db="EMBL/GenBank/DDBJ databases">
        <authorList>
            <person name="Chebbi M.A."/>
            <person name="Drezen J.M."/>
        </authorList>
    </citation>
    <scope>NUCLEOTIDE SEQUENCE</scope>
    <source>
        <tissue evidence="1">Whole body</tissue>
    </source>
</reference>
<sequence>MILDLVFIKIKLVFIMKMKKRLFNKISKLSRYSIFFSCALAFFPVIKMTHIKDFYDEMMYKYSRKNCKNNDRYKCGAHLYSDHYKLFKSVYFEMKNKKQD</sequence>
<dbReference type="EMBL" id="JAAOIC020000002">
    <property type="protein sequence ID" value="KAG8042589.1"/>
    <property type="molecule type" value="Genomic_DNA"/>
</dbReference>
<name>A0A8J5VDV6_9HYME</name>
<organism evidence="1 2">
    <name type="scientific">Cotesia typhae</name>
    <dbReference type="NCBI Taxonomy" id="2053667"/>
    <lineage>
        <taxon>Eukaryota</taxon>
        <taxon>Metazoa</taxon>
        <taxon>Ecdysozoa</taxon>
        <taxon>Arthropoda</taxon>
        <taxon>Hexapoda</taxon>
        <taxon>Insecta</taxon>
        <taxon>Pterygota</taxon>
        <taxon>Neoptera</taxon>
        <taxon>Endopterygota</taxon>
        <taxon>Hymenoptera</taxon>
        <taxon>Apocrita</taxon>
        <taxon>Ichneumonoidea</taxon>
        <taxon>Braconidae</taxon>
        <taxon>Microgastrinae</taxon>
        <taxon>Cotesia</taxon>
    </lineage>
</organism>
<reference evidence="1" key="2">
    <citation type="submission" date="2021-04" db="EMBL/GenBank/DDBJ databases">
        <title>Genome-wide patterns of bracovirus chromosomal integration into multiple host tissues during parasitism.</title>
        <authorList>
            <person name="Chebbi M.A.C."/>
        </authorList>
    </citation>
    <scope>NUCLEOTIDE SEQUENCE</scope>
    <source>
        <tissue evidence="1">Whole body</tissue>
    </source>
</reference>
<accession>A0A8J5VDV6</accession>
<protein>
    <submittedName>
        <fullName evidence="1">Uncharacterized protein</fullName>
    </submittedName>
</protein>
<keyword evidence="2" id="KW-1185">Reference proteome</keyword>
<comment type="caution">
    <text evidence="1">The sequence shown here is derived from an EMBL/GenBank/DDBJ whole genome shotgun (WGS) entry which is preliminary data.</text>
</comment>
<dbReference type="Proteomes" id="UP000729913">
    <property type="component" value="Unassembled WGS sequence"/>
</dbReference>
<evidence type="ECO:0000313" key="1">
    <source>
        <dbReference type="EMBL" id="KAG8042589.1"/>
    </source>
</evidence>
<evidence type="ECO:0000313" key="2">
    <source>
        <dbReference type="Proteomes" id="UP000729913"/>
    </source>
</evidence>